<feature type="non-terminal residue" evidence="1">
    <location>
        <position position="1"/>
    </location>
</feature>
<dbReference type="AlphaFoldDB" id="X0ZYJ4"/>
<sequence length="35" mass="3849">PWMDGHGHQLQEEKAIIAKTMNAISSQIKEIGDGD</sequence>
<protein>
    <submittedName>
        <fullName evidence="1">Uncharacterized protein</fullName>
    </submittedName>
</protein>
<name>X0ZYJ4_9ZZZZ</name>
<gene>
    <name evidence="1" type="ORF">S01H4_34525</name>
</gene>
<accession>X0ZYJ4</accession>
<dbReference type="EMBL" id="BART01018274">
    <property type="protein sequence ID" value="GAG74634.1"/>
    <property type="molecule type" value="Genomic_DNA"/>
</dbReference>
<proteinExistence type="predicted"/>
<reference evidence="1" key="1">
    <citation type="journal article" date="2014" name="Front. Microbiol.">
        <title>High frequency of phylogenetically diverse reductive dehalogenase-homologous genes in deep subseafloor sedimentary metagenomes.</title>
        <authorList>
            <person name="Kawai M."/>
            <person name="Futagami T."/>
            <person name="Toyoda A."/>
            <person name="Takaki Y."/>
            <person name="Nishi S."/>
            <person name="Hori S."/>
            <person name="Arai W."/>
            <person name="Tsubouchi T."/>
            <person name="Morono Y."/>
            <person name="Uchiyama I."/>
            <person name="Ito T."/>
            <person name="Fujiyama A."/>
            <person name="Inagaki F."/>
            <person name="Takami H."/>
        </authorList>
    </citation>
    <scope>NUCLEOTIDE SEQUENCE</scope>
    <source>
        <strain evidence="1">Expedition CK06-06</strain>
    </source>
</reference>
<comment type="caution">
    <text evidence="1">The sequence shown here is derived from an EMBL/GenBank/DDBJ whole genome shotgun (WGS) entry which is preliminary data.</text>
</comment>
<evidence type="ECO:0000313" key="1">
    <source>
        <dbReference type="EMBL" id="GAG74634.1"/>
    </source>
</evidence>
<organism evidence="1">
    <name type="scientific">marine sediment metagenome</name>
    <dbReference type="NCBI Taxonomy" id="412755"/>
    <lineage>
        <taxon>unclassified sequences</taxon>
        <taxon>metagenomes</taxon>
        <taxon>ecological metagenomes</taxon>
    </lineage>
</organism>